<accession>A0A371G7M6</accession>
<dbReference type="AlphaFoldDB" id="A0A371G7M6"/>
<organism evidence="2 3">
    <name type="scientific">Mucuna pruriens</name>
    <name type="common">Velvet bean</name>
    <name type="synonym">Dolichos pruriens</name>
    <dbReference type="NCBI Taxonomy" id="157652"/>
    <lineage>
        <taxon>Eukaryota</taxon>
        <taxon>Viridiplantae</taxon>
        <taxon>Streptophyta</taxon>
        <taxon>Embryophyta</taxon>
        <taxon>Tracheophyta</taxon>
        <taxon>Spermatophyta</taxon>
        <taxon>Magnoliopsida</taxon>
        <taxon>eudicotyledons</taxon>
        <taxon>Gunneridae</taxon>
        <taxon>Pentapetalae</taxon>
        <taxon>rosids</taxon>
        <taxon>fabids</taxon>
        <taxon>Fabales</taxon>
        <taxon>Fabaceae</taxon>
        <taxon>Papilionoideae</taxon>
        <taxon>50 kb inversion clade</taxon>
        <taxon>NPAAA clade</taxon>
        <taxon>indigoferoid/millettioid clade</taxon>
        <taxon>Phaseoleae</taxon>
        <taxon>Mucuna</taxon>
    </lineage>
</organism>
<comment type="caution">
    <text evidence="2">The sequence shown here is derived from an EMBL/GenBank/DDBJ whole genome shotgun (WGS) entry which is preliminary data.</text>
</comment>
<sequence>MKEEINSIEKNQTWELVDPPPNKKLIALKSSQELKGVPRGLFHNEATGIPKDHIKMKAFPFSLDGATKD</sequence>
<proteinExistence type="predicted"/>
<feature type="region of interest" description="Disordered" evidence="1">
    <location>
        <begin position="1"/>
        <end position="20"/>
    </location>
</feature>
<feature type="non-terminal residue" evidence="2">
    <location>
        <position position="1"/>
    </location>
</feature>
<keyword evidence="3" id="KW-1185">Reference proteome</keyword>
<evidence type="ECO:0000313" key="2">
    <source>
        <dbReference type="EMBL" id="RDX86569.1"/>
    </source>
</evidence>
<dbReference type="OrthoDB" id="1750998at2759"/>
<evidence type="ECO:0000256" key="1">
    <source>
        <dbReference type="SAM" id="MobiDB-lite"/>
    </source>
</evidence>
<dbReference type="Proteomes" id="UP000257109">
    <property type="component" value="Unassembled WGS sequence"/>
</dbReference>
<name>A0A371G7M6_MUCPR</name>
<dbReference type="EMBL" id="QJKJ01006486">
    <property type="protein sequence ID" value="RDX86569.1"/>
    <property type="molecule type" value="Genomic_DNA"/>
</dbReference>
<reference evidence="2" key="1">
    <citation type="submission" date="2018-05" db="EMBL/GenBank/DDBJ databases">
        <title>Draft genome of Mucuna pruriens seed.</title>
        <authorList>
            <person name="Nnadi N.E."/>
            <person name="Vos R."/>
            <person name="Hasami M.H."/>
            <person name="Devisetty U.K."/>
            <person name="Aguiy J.C."/>
        </authorList>
    </citation>
    <scope>NUCLEOTIDE SEQUENCE [LARGE SCALE GENOMIC DNA]</scope>
    <source>
        <strain evidence="2">JCA_2017</strain>
    </source>
</reference>
<gene>
    <name evidence="2" type="ORF">CR513_32094</name>
</gene>
<protein>
    <submittedName>
        <fullName evidence="2">Uncharacterized protein</fullName>
    </submittedName>
</protein>
<evidence type="ECO:0000313" key="3">
    <source>
        <dbReference type="Proteomes" id="UP000257109"/>
    </source>
</evidence>